<dbReference type="Pfam" id="PF04539">
    <property type="entry name" value="Sigma70_r3"/>
    <property type="match status" value="1"/>
</dbReference>
<dbReference type="CDD" id="cd06171">
    <property type="entry name" value="Sigma70_r4"/>
    <property type="match status" value="1"/>
</dbReference>
<dbReference type="Proteomes" id="UP000187203">
    <property type="component" value="Unassembled WGS sequence"/>
</dbReference>
<dbReference type="OrthoDB" id="206108at2759"/>
<dbReference type="AlphaFoldDB" id="A0A1R3HTH0"/>
<dbReference type="PANTHER" id="PTHR30603:SF45">
    <property type="entry name" value="RNA POLYMERASE SIGMA FACTOR SIGF, CHLOROPLASTIC"/>
    <property type="match status" value="1"/>
</dbReference>
<evidence type="ECO:0000256" key="7">
    <source>
        <dbReference type="PROSITE-ProRule" id="PRU00708"/>
    </source>
</evidence>
<proteinExistence type="inferred from homology"/>
<dbReference type="InterPro" id="IPR007627">
    <property type="entry name" value="RNA_pol_sigma70_r2"/>
</dbReference>
<dbReference type="InterPro" id="IPR002885">
    <property type="entry name" value="PPR_rpt"/>
</dbReference>
<gene>
    <name evidence="10" type="ORF">COLO4_26982</name>
</gene>
<dbReference type="Gene3D" id="1.25.40.10">
    <property type="entry name" value="Tetratricopeptide repeat domain"/>
    <property type="match status" value="2"/>
</dbReference>
<dbReference type="NCBIfam" id="TIGR02937">
    <property type="entry name" value="sigma70-ECF"/>
    <property type="match status" value="1"/>
</dbReference>
<keyword evidence="11" id="KW-1185">Reference proteome</keyword>
<keyword evidence="5" id="KW-0238">DNA-binding</keyword>
<keyword evidence="2" id="KW-0677">Repeat</keyword>
<dbReference type="GO" id="GO:0016987">
    <property type="term" value="F:sigma factor activity"/>
    <property type="evidence" value="ECO:0007669"/>
    <property type="project" value="UniProtKB-KW"/>
</dbReference>
<dbReference type="GO" id="GO:0003677">
    <property type="term" value="F:DNA binding"/>
    <property type="evidence" value="ECO:0007669"/>
    <property type="project" value="UniProtKB-KW"/>
</dbReference>
<dbReference type="PANTHER" id="PTHR30603">
    <property type="entry name" value="RNA POLYMERASE SIGMA FACTOR RPO"/>
    <property type="match status" value="1"/>
</dbReference>
<dbReference type="InterPro" id="IPR050239">
    <property type="entry name" value="Sigma-70_RNA_pol_init_factors"/>
</dbReference>
<evidence type="ECO:0000256" key="3">
    <source>
        <dbReference type="ARBA" id="ARBA00023015"/>
    </source>
</evidence>
<dbReference type="SUPFAM" id="SSF88659">
    <property type="entry name" value="Sigma3 and sigma4 domains of RNA polymerase sigma factors"/>
    <property type="match status" value="2"/>
</dbReference>
<dbReference type="InterPro" id="IPR013324">
    <property type="entry name" value="RNA_pol_sigma_r3/r4-like"/>
</dbReference>
<accession>A0A1R3HTH0</accession>
<dbReference type="GO" id="GO:0006352">
    <property type="term" value="P:DNA-templated transcription initiation"/>
    <property type="evidence" value="ECO:0007669"/>
    <property type="project" value="InterPro"/>
</dbReference>
<organism evidence="10 11">
    <name type="scientific">Corchorus olitorius</name>
    <dbReference type="NCBI Taxonomy" id="93759"/>
    <lineage>
        <taxon>Eukaryota</taxon>
        <taxon>Viridiplantae</taxon>
        <taxon>Streptophyta</taxon>
        <taxon>Embryophyta</taxon>
        <taxon>Tracheophyta</taxon>
        <taxon>Spermatophyta</taxon>
        <taxon>Magnoliopsida</taxon>
        <taxon>eudicotyledons</taxon>
        <taxon>Gunneridae</taxon>
        <taxon>Pentapetalae</taxon>
        <taxon>rosids</taxon>
        <taxon>malvids</taxon>
        <taxon>Malvales</taxon>
        <taxon>Malvaceae</taxon>
        <taxon>Grewioideae</taxon>
        <taxon>Apeibeae</taxon>
        <taxon>Corchorus</taxon>
    </lineage>
</organism>
<keyword evidence="4" id="KW-0731">Sigma factor</keyword>
<evidence type="ECO:0000256" key="1">
    <source>
        <dbReference type="ARBA" id="ARBA00007788"/>
    </source>
</evidence>
<evidence type="ECO:0000313" key="10">
    <source>
        <dbReference type="EMBL" id="OMO73608.1"/>
    </source>
</evidence>
<dbReference type="InterPro" id="IPR007630">
    <property type="entry name" value="RNA_pol_sigma70_r4"/>
</dbReference>
<dbReference type="PROSITE" id="PS51375">
    <property type="entry name" value="PPR"/>
    <property type="match status" value="2"/>
</dbReference>
<dbReference type="Pfam" id="PF04542">
    <property type="entry name" value="Sigma70_r2"/>
    <property type="match status" value="1"/>
</dbReference>
<dbReference type="Pfam" id="PF12854">
    <property type="entry name" value="PPR_1"/>
    <property type="match status" value="1"/>
</dbReference>
<dbReference type="Pfam" id="PF13041">
    <property type="entry name" value="PPR_2"/>
    <property type="match status" value="1"/>
</dbReference>
<sequence length="730" mass="81785">MEAARNLLSSPPTAFSRTQLKNSSFPSSSSSVSMFHEQAGPAATSIPITSVARNFPASVLLQEQRDDNRPQPVLQFFKEDKAYSEANDKQQIENGASLHEGKASNNVGHLELEQQLLHIPDLKQLLSLLESGEYPSSPLNIQSVAADTEEVVGVEPNNVIALAKKALSASKQAASLAENLNLDLDYSVSNSLGSANASTLPVEEEEGVIVRSTRRLERQSKRRRLPKVMDPESYSSRRTGVRRKSSEGFDPSDPLRLFLWGPETTQLLTAKEESELISQVQDLIRLKKVKTKLQSQFGREPTLVEWAEALGLTCSALQAELHHRYSSRDRLINANLRMVVHIAKQYQGRGVSLQDMLQEGSKGLMKSVEKFKPQVGCRFATYAYWWVRQSITKFIFQHSRTIRLPENAYNRLNKVFEAKKSFIQEGNHCPSKEEIARRVGITVDKLDRLLLTTLMPLSMQQPIWSDQNITFQEVTPDTGVEIPDVTVAKQLMRQHVRNLLNVLNPRERRIIKLRFGIGESKQNSLSEIGDVFGLTKERVRQIESRALHKLKQCLSKQGLGEGRLRKGMIDVALRQLAIMEKKGLQPDVFTYNIIATLIDIHCKEGNLVEAKRPFQQMEGGGLRPNNITYNAPIDGYTKKGEMKVAYKLRDEMEAKGIFPDVYTYTSLVHGIASSIQHPPGRLLLGGCKIGWVIFLSLLKLGSLVNPGIEPELCNNLMENLKSSILTSGSR</sequence>
<feature type="repeat" description="PPR" evidence="7">
    <location>
        <begin position="590"/>
        <end position="624"/>
    </location>
</feature>
<feature type="repeat" description="PPR" evidence="7">
    <location>
        <begin position="625"/>
        <end position="659"/>
    </location>
</feature>
<dbReference type="InterPro" id="IPR007624">
    <property type="entry name" value="RNA_pol_sigma70_r3"/>
</dbReference>
<dbReference type="InterPro" id="IPR014284">
    <property type="entry name" value="RNA_pol_sigma-70_dom"/>
</dbReference>
<comment type="similarity">
    <text evidence="1">Belongs to the sigma-70 factor family.</text>
</comment>
<dbReference type="InterPro" id="IPR036388">
    <property type="entry name" value="WH-like_DNA-bd_sf"/>
</dbReference>
<dbReference type="STRING" id="93759.A0A1R3HTH0"/>
<evidence type="ECO:0000256" key="2">
    <source>
        <dbReference type="ARBA" id="ARBA00022737"/>
    </source>
</evidence>
<evidence type="ECO:0000256" key="6">
    <source>
        <dbReference type="ARBA" id="ARBA00023163"/>
    </source>
</evidence>
<feature type="compositionally biased region" description="Low complexity" evidence="8">
    <location>
        <begin position="23"/>
        <end position="32"/>
    </location>
</feature>
<feature type="region of interest" description="Disordered" evidence="8">
    <location>
        <begin position="1"/>
        <end position="32"/>
    </location>
</feature>
<dbReference type="SUPFAM" id="SSF88946">
    <property type="entry name" value="Sigma2 domain of RNA polymerase sigma factors"/>
    <property type="match status" value="1"/>
</dbReference>
<dbReference type="InterPro" id="IPR000943">
    <property type="entry name" value="RNA_pol_sigma70"/>
</dbReference>
<evidence type="ECO:0000313" key="11">
    <source>
        <dbReference type="Proteomes" id="UP000187203"/>
    </source>
</evidence>
<dbReference type="Pfam" id="PF04545">
    <property type="entry name" value="Sigma70_r4"/>
    <property type="match status" value="1"/>
</dbReference>
<dbReference type="Gene3D" id="1.20.120.1810">
    <property type="match status" value="1"/>
</dbReference>
<keyword evidence="3" id="KW-0805">Transcription regulation</keyword>
<evidence type="ECO:0000256" key="4">
    <source>
        <dbReference type="ARBA" id="ARBA00023082"/>
    </source>
</evidence>
<comment type="caution">
    <text evidence="10">The sequence shown here is derived from an EMBL/GenBank/DDBJ whole genome shotgun (WGS) entry which is preliminary data.</text>
</comment>
<feature type="compositionally biased region" description="Polar residues" evidence="8">
    <location>
        <begin position="7"/>
        <end position="22"/>
    </location>
</feature>
<feature type="domain" description="RNA polymerase sigma-70" evidence="9">
    <location>
        <begin position="524"/>
        <end position="550"/>
    </location>
</feature>
<dbReference type="InterPro" id="IPR013325">
    <property type="entry name" value="RNA_pol_sigma_r2"/>
</dbReference>
<protein>
    <submittedName>
        <fullName evidence="10">RNA polymerase sigma-70</fullName>
    </submittedName>
</protein>
<name>A0A1R3HTH0_9ROSI</name>
<dbReference type="Gene3D" id="1.10.10.10">
    <property type="entry name" value="Winged helix-like DNA-binding domain superfamily/Winged helix DNA-binding domain"/>
    <property type="match status" value="2"/>
</dbReference>
<dbReference type="EMBL" id="AWUE01019414">
    <property type="protein sequence ID" value="OMO73608.1"/>
    <property type="molecule type" value="Genomic_DNA"/>
</dbReference>
<reference evidence="11" key="1">
    <citation type="submission" date="2013-09" db="EMBL/GenBank/DDBJ databases">
        <title>Corchorus olitorius genome sequencing.</title>
        <authorList>
            <person name="Alam M."/>
            <person name="Haque M.S."/>
            <person name="Islam M.S."/>
            <person name="Emdad E.M."/>
            <person name="Islam M.M."/>
            <person name="Ahmed B."/>
            <person name="Halim A."/>
            <person name="Hossen Q.M.M."/>
            <person name="Hossain M.Z."/>
            <person name="Ahmed R."/>
            <person name="Khan M.M."/>
            <person name="Islam R."/>
            <person name="Rashid M.M."/>
            <person name="Khan S.A."/>
            <person name="Rahman M.S."/>
            <person name="Alam M."/>
            <person name="Yahiya A.S."/>
            <person name="Khan M.S."/>
            <person name="Azam M.S."/>
            <person name="Haque T."/>
            <person name="Lashkar M.Z.H."/>
            <person name="Akhand A.I."/>
            <person name="Morshed G."/>
            <person name="Roy S."/>
            <person name="Uddin K.S."/>
            <person name="Rabeya T."/>
            <person name="Hossain A.S."/>
            <person name="Chowdhury A."/>
            <person name="Snigdha A.R."/>
            <person name="Mortoza M.S."/>
            <person name="Matin S.A."/>
            <person name="Hoque S.M.E."/>
            <person name="Islam M.K."/>
            <person name="Roy D.K."/>
            <person name="Haider R."/>
            <person name="Moosa M.M."/>
            <person name="Elias S.M."/>
            <person name="Hasan A.M."/>
            <person name="Jahan S."/>
            <person name="Shafiuddin M."/>
            <person name="Mahmood N."/>
            <person name="Shommy N.S."/>
        </authorList>
    </citation>
    <scope>NUCLEOTIDE SEQUENCE [LARGE SCALE GENOMIC DNA]</scope>
    <source>
        <strain evidence="11">cv. O-4</strain>
    </source>
</reference>
<evidence type="ECO:0000256" key="8">
    <source>
        <dbReference type="SAM" id="MobiDB-lite"/>
    </source>
</evidence>
<dbReference type="PROSITE" id="PS00716">
    <property type="entry name" value="SIGMA70_2"/>
    <property type="match status" value="1"/>
</dbReference>
<evidence type="ECO:0000256" key="5">
    <source>
        <dbReference type="ARBA" id="ARBA00023125"/>
    </source>
</evidence>
<evidence type="ECO:0000259" key="9">
    <source>
        <dbReference type="PROSITE" id="PS00716"/>
    </source>
</evidence>
<dbReference type="InterPro" id="IPR011990">
    <property type="entry name" value="TPR-like_helical_dom_sf"/>
</dbReference>
<dbReference type="GO" id="GO:0071482">
    <property type="term" value="P:cellular response to light stimulus"/>
    <property type="evidence" value="ECO:0007669"/>
    <property type="project" value="UniProtKB-ARBA"/>
</dbReference>
<dbReference type="PRINTS" id="PR00046">
    <property type="entry name" value="SIGMA70FCT"/>
</dbReference>
<feature type="region of interest" description="Disordered" evidence="8">
    <location>
        <begin position="219"/>
        <end position="249"/>
    </location>
</feature>
<dbReference type="NCBIfam" id="TIGR00756">
    <property type="entry name" value="PPR"/>
    <property type="match status" value="2"/>
</dbReference>
<keyword evidence="6" id="KW-0804">Transcription</keyword>